<proteinExistence type="predicted"/>
<evidence type="ECO:0008006" key="3">
    <source>
        <dbReference type="Google" id="ProtNLM"/>
    </source>
</evidence>
<gene>
    <name evidence="1" type="ORF">J2Z18_001365</name>
</gene>
<dbReference type="GeneID" id="95403396"/>
<sequence length="78" mass="8435">MTSNHQMEPLTFKELDYIADCLSNEAMLAKHCAATAAASKNPAIQQALMGFASRHEQHMDTLVNSLQAHSGIAPAQPQ</sequence>
<protein>
    <recommendedName>
        <fullName evidence="3">Spore coat protein</fullName>
    </recommendedName>
</protein>
<dbReference type="EMBL" id="JAGGKI010000003">
    <property type="protein sequence ID" value="MBP1892289.1"/>
    <property type="molecule type" value="Genomic_DNA"/>
</dbReference>
<evidence type="ECO:0000313" key="2">
    <source>
        <dbReference type="Proteomes" id="UP000706926"/>
    </source>
</evidence>
<accession>A0ABS4F7R5</accession>
<evidence type="ECO:0000313" key="1">
    <source>
        <dbReference type="EMBL" id="MBP1892289.1"/>
    </source>
</evidence>
<keyword evidence="2" id="KW-1185">Reference proteome</keyword>
<organism evidence="1 2">
    <name type="scientific">Paenibacillus lactis</name>
    <dbReference type="NCBI Taxonomy" id="228574"/>
    <lineage>
        <taxon>Bacteria</taxon>
        <taxon>Bacillati</taxon>
        <taxon>Bacillota</taxon>
        <taxon>Bacilli</taxon>
        <taxon>Bacillales</taxon>
        <taxon>Paenibacillaceae</taxon>
        <taxon>Paenibacillus</taxon>
    </lineage>
</organism>
<comment type="caution">
    <text evidence="1">The sequence shown here is derived from an EMBL/GenBank/DDBJ whole genome shotgun (WGS) entry which is preliminary data.</text>
</comment>
<dbReference type="Proteomes" id="UP000706926">
    <property type="component" value="Unassembled WGS sequence"/>
</dbReference>
<name>A0ABS4F7R5_9BACL</name>
<reference evidence="1 2" key="1">
    <citation type="submission" date="2021-03" db="EMBL/GenBank/DDBJ databases">
        <title>Genomic Encyclopedia of Type Strains, Phase IV (KMG-IV): sequencing the most valuable type-strain genomes for metagenomic binning, comparative biology and taxonomic classification.</title>
        <authorList>
            <person name="Goeker M."/>
        </authorList>
    </citation>
    <scope>NUCLEOTIDE SEQUENCE [LARGE SCALE GENOMIC DNA]</scope>
    <source>
        <strain evidence="1 2">DSM 15596</strain>
    </source>
</reference>
<dbReference type="RefSeq" id="WP_007127264.1">
    <property type="nucleotide sequence ID" value="NZ_BOSA01000002.1"/>
</dbReference>